<comment type="subcellular location">
    <subcellularLocation>
        <location evidence="1">Cell membrane</location>
        <topology evidence="1">Multi-pass membrane protein</topology>
    </subcellularLocation>
</comment>
<dbReference type="EMBL" id="LAZR01057390">
    <property type="protein sequence ID" value="KKK72164.1"/>
    <property type="molecule type" value="Genomic_DNA"/>
</dbReference>
<dbReference type="GO" id="GO:0005886">
    <property type="term" value="C:plasma membrane"/>
    <property type="evidence" value="ECO:0007669"/>
    <property type="project" value="UniProtKB-SubCell"/>
</dbReference>
<dbReference type="SUPFAM" id="SSF161098">
    <property type="entry name" value="MetI-like"/>
    <property type="match status" value="1"/>
</dbReference>
<gene>
    <name evidence="9" type="ORF">LCGC14_2906620</name>
</gene>
<keyword evidence="5 7" id="KW-1133">Transmembrane helix</keyword>
<evidence type="ECO:0000256" key="6">
    <source>
        <dbReference type="ARBA" id="ARBA00023136"/>
    </source>
</evidence>
<protein>
    <recommendedName>
        <fullName evidence="8">ABC transmembrane type-1 domain-containing protein</fullName>
    </recommendedName>
</protein>
<sequence length="308" mass="32562">IKRVLWVIPTLLGVLIILFSLTYLMPGDPASVMLGPRATPELVAALNQRMHLDRAMPVRLGYYLIGIVKGDLGTSVWSGHKVSSLLAEALPHTALLAVTSLGVAALIGILLGAFAAVRRDSPIGGIVTIASLLGVAVPDFVAALLLMLLFCVQIPLFPALGAGAAGDPIDIAVHLILPATALGIGWVGYLARLTRESMLDVLDADYIRTARAFAIPRRAIAYRYALKNAVIPSITVIGLGVGKLLGGAVFVEIIFSRPGLGKLIVDAVYARDFPVVQGGILVATILFVLANLIADISYAFVDPRIQYD</sequence>
<dbReference type="PANTHER" id="PTHR43163:SF6">
    <property type="entry name" value="DIPEPTIDE TRANSPORT SYSTEM PERMEASE PROTEIN DPPB-RELATED"/>
    <property type="match status" value="1"/>
</dbReference>
<dbReference type="GO" id="GO:0071916">
    <property type="term" value="F:dipeptide transmembrane transporter activity"/>
    <property type="evidence" value="ECO:0007669"/>
    <property type="project" value="TreeGrafter"/>
</dbReference>
<dbReference type="AlphaFoldDB" id="A0A0F9A0L2"/>
<evidence type="ECO:0000256" key="7">
    <source>
        <dbReference type="SAM" id="Phobius"/>
    </source>
</evidence>
<feature type="transmembrane region" description="Helical" evidence="7">
    <location>
        <begin position="94"/>
        <end position="117"/>
    </location>
</feature>
<feature type="transmembrane region" description="Helical" evidence="7">
    <location>
        <begin position="229"/>
        <end position="255"/>
    </location>
</feature>
<evidence type="ECO:0000256" key="2">
    <source>
        <dbReference type="ARBA" id="ARBA00022448"/>
    </source>
</evidence>
<dbReference type="InterPro" id="IPR035906">
    <property type="entry name" value="MetI-like_sf"/>
</dbReference>
<name>A0A0F9A0L2_9ZZZZ</name>
<feature type="non-terminal residue" evidence="9">
    <location>
        <position position="1"/>
    </location>
</feature>
<feature type="transmembrane region" description="Helical" evidence="7">
    <location>
        <begin position="129"/>
        <end position="156"/>
    </location>
</feature>
<feature type="transmembrane region" description="Helical" evidence="7">
    <location>
        <begin position="171"/>
        <end position="191"/>
    </location>
</feature>
<keyword evidence="4 7" id="KW-0812">Transmembrane</keyword>
<reference evidence="9" key="1">
    <citation type="journal article" date="2015" name="Nature">
        <title>Complex archaea that bridge the gap between prokaryotes and eukaryotes.</title>
        <authorList>
            <person name="Spang A."/>
            <person name="Saw J.H."/>
            <person name="Jorgensen S.L."/>
            <person name="Zaremba-Niedzwiedzka K."/>
            <person name="Martijn J."/>
            <person name="Lind A.E."/>
            <person name="van Eijk R."/>
            <person name="Schleper C."/>
            <person name="Guy L."/>
            <person name="Ettema T.J."/>
        </authorList>
    </citation>
    <scope>NUCLEOTIDE SEQUENCE</scope>
</reference>
<dbReference type="InterPro" id="IPR000515">
    <property type="entry name" value="MetI-like"/>
</dbReference>
<dbReference type="Gene3D" id="1.10.3720.10">
    <property type="entry name" value="MetI-like"/>
    <property type="match status" value="1"/>
</dbReference>
<comment type="caution">
    <text evidence="9">The sequence shown here is derived from an EMBL/GenBank/DDBJ whole genome shotgun (WGS) entry which is preliminary data.</text>
</comment>
<organism evidence="9">
    <name type="scientific">marine sediment metagenome</name>
    <dbReference type="NCBI Taxonomy" id="412755"/>
    <lineage>
        <taxon>unclassified sequences</taxon>
        <taxon>metagenomes</taxon>
        <taxon>ecological metagenomes</taxon>
    </lineage>
</organism>
<keyword evidence="3" id="KW-1003">Cell membrane</keyword>
<evidence type="ECO:0000256" key="1">
    <source>
        <dbReference type="ARBA" id="ARBA00004651"/>
    </source>
</evidence>
<feature type="transmembrane region" description="Helical" evidence="7">
    <location>
        <begin position="5"/>
        <end position="25"/>
    </location>
</feature>
<proteinExistence type="predicted"/>
<dbReference type="PANTHER" id="PTHR43163">
    <property type="entry name" value="DIPEPTIDE TRANSPORT SYSTEM PERMEASE PROTEIN DPPB-RELATED"/>
    <property type="match status" value="1"/>
</dbReference>
<dbReference type="InterPro" id="IPR045621">
    <property type="entry name" value="BPD_transp_1_N"/>
</dbReference>
<evidence type="ECO:0000256" key="4">
    <source>
        <dbReference type="ARBA" id="ARBA00022692"/>
    </source>
</evidence>
<feature type="domain" description="ABC transmembrane type-1" evidence="8">
    <location>
        <begin position="90"/>
        <end position="294"/>
    </location>
</feature>
<accession>A0A0F9A0L2</accession>
<dbReference type="Pfam" id="PF00528">
    <property type="entry name" value="BPD_transp_1"/>
    <property type="match status" value="1"/>
</dbReference>
<keyword evidence="6 7" id="KW-0472">Membrane</keyword>
<evidence type="ECO:0000256" key="3">
    <source>
        <dbReference type="ARBA" id="ARBA00022475"/>
    </source>
</evidence>
<keyword evidence="2" id="KW-0813">Transport</keyword>
<evidence type="ECO:0000256" key="5">
    <source>
        <dbReference type="ARBA" id="ARBA00022989"/>
    </source>
</evidence>
<evidence type="ECO:0000313" key="9">
    <source>
        <dbReference type="EMBL" id="KKK72164.1"/>
    </source>
</evidence>
<dbReference type="Pfam" id="PF19300">
    <property type="entry name" value="BPD_transp_1_N"/>
    <property type="match status" value="1"/>
</dbReference>
<feature type="transmembrane region" description="Helical" evidence="7">
    <location>
        <begin position="275"/>
        <end position="301"/>
    </location>
</feature>
<evidence type="ECO:0000259" key="8">
    <source>
        <dbReference type="PROSITE" id="PS50928"/>
    </source>
</evidence>
<dbReference type="CDD" id="cd06261">
    <property type="entry name" value="TM_PBP2"/>
    <property type="match status" value="1"/>
</dbReference>
<dbReference type="PROSITE" id="PS50928">
    <property type="entry name" value="ABC_TM1"/>
    <property type="match status" value="1"/>
</dbReference>